<dbReference type="RefSeq" id="WP_119321385.1">
    <property type="nucleotide sequence ID" value="NZ_AP025739.1"/>
</dbReference>
<organism evidence="1 2">
    <name type="scientific">Capsulimonas corticalis</name>
    <dbReference type="NCBI Taxonomy" id="2219043"/>
    <lineage>
        <taxon>Bacteria</taxon>
        <taxon>Bacillati</taxon>
        <taxon>Armatimonadota</taxon>
        <taxon>Armatimonadia</taxon>
        <taxon>Capsulimonadales</taxon>
        <taxon>Capsulimonadaceae</taxon>
        <taxon>Capsulimonas</taxon>
    </lineage>
</organism>
<name>A0A402CVJ7_9BACT</name>
<gene>
    <name evidence="1" type="ORF">CCAX7_24810</name>
</gene>
<accession>A0A402CVJ7</accession>
<protein>
    <submittedName>
        <fullName evidence="1">Uncharacterized protein</fullName>
    </submittedName>
</protein>
<dbReference type="PRINTS" id="PR00845">
    <property type="entry name" value="GLHYDRLASE52"/>
</dbReference>
<dbReference type="AlphaFoldDB" id="A0A402CVJ7"/>
<dbReference type="KEGG" id="ccot:CCAX7_24810"/>
<dbReference type="Pfam" id="PF03512">
    <property type="entry name" value="Glyco_hydro_52"/>
    <property type="match status" value="1"/>
</dbReference>
<evidence type="ECO:0000313" key="1">
    <source>
        <dbReference type="EMBL" id="BDI30430.1"/>
    </source>
</evidence>
<dbReference type="OrthoDB" id="6376039at2"/>
<dbReference type="GO" id="GO:0005975">
    <property type="term" value="P:carbohydrate metabolic process"/>
    <property type="evidence" value="ECO:0007669"/>
    <property type="project" value="InterPro"/>
</dbReference>
<keyword evidence="2" id="KW-1185">Reference proteome</keyword>
<sequence length="701" mass="77641">MQNIFFNTHHAPIGAFASFTLGFPGASGGLGLELGRPANQNIYIGLESEEPLRYELLPFYEEVSARSESERYEAGLHAPLASAAQLRSFERGGIRREFQLGTDTWSAGDLTFRIHSPVRSIPDPELAEREDLRRALVPAVLCELTVDNTRGAHSRRAFFGFQGDDPYSAMRVLGDGKADGVRGVGQGRHLAIATQDADVRCGLGFRLTDILEERSENLDFGLGVAGALLMDVPAGERRTFEFAVCFYRGGIVTSGIDCSYYYTRLFDRIEDVAAYALGAAPEILAASKASDDLLAHSRLSEDQRFMLAHAIRGYCASTEMLDRDGEALWVVNEGEYRMINTFDLTVDHLFFELKMNPWAVRNVLDQFIETYSYRDEVHFPGDTALYPGGLSFTHDMGVANVFSRPGHSCYEKTGLDGCFSHMTHEQLVNWLCCATTYVAYTDDQPWLARRLSIFEECLQSLLNRDHPDPEQRNGLMGLDSSRTDHGAEITTYDSLDKSLGQARNNVYMGVKTWASYVALERLFAAQGRADLARTSGRQADLCARTIAQSLEGCCIPAVIGEGNTARILSAIEGLVFPHFHGDRDALDPEGRFGNLLGALKTHFQNVLKPGVCLFPDGGWKLSSTSNNSWLSKIYLAQHVARAVLGIDHAMVTANADAAHVEWLLDPELSYWAWSDQMVSGRALGSRYYPRGVTAILWLSEE</sequence>
<dbReference type="EMBL" id="AP025739">
    <property type="protein sequence ID" value="BDI30430.1"/>
    <property type="molecule type" value="Genomic_DNA"/>
</dbReference>
<dbReference type="Proteomes" id="UP000287394">
    <property type="component" value="Chromosome"/>
</dbReference>
<evidence type="ECO:0000313" key="2">
    <source>
        <dbReference type="Proteomes" id="UP000287394"/>
    </source>
</evidence>
<dbReference type="InterPro" id="IPR000852">
    <property type="entry name" value="Glyco_hydro_52"/>
</dbReference>
<reference evidence="1 2" key="1">
    <citation type="journal article" date="2019" name="Int. J. Syst. Evol. Microbiol.">
        <title>Capsulimonas corticalis gen. nov., sp. nov., an aerobic capsulated bacterium, of a novel bacterial order, Capsulimonadales ord. nov., of the class Armatimonadia of the phylum Armatimonadetes.</title>
        <authorList>
            <person name="Li J."/>
            <person name="Kudo C."/>
            <person name="Tonouchi A."/>
        </authorList>
    </citation>
    <scope>NUCLEOTIDE SEQUENCE [LARGE SCALE GENOMIC DNA]</scope>
    <source>
        <strain evidence="1 2">AX-7</strain>
    </source>
</reference>
<dbReference type="GO" id="GO:0009044">
    <property type="term" value="F:xylan 1,4-beta-xylosidase activity"/>
    <property type="evidence" value="ECO:0007669"/>
    <property type="project" value="InterPro"/>
</dbReference>
<proteinExistence type="predicted"/>